<evidence type="ECO:0000313" key="14">
    <source>
        <dbReference type="Proteomes" id="UP000488956"/>
    </source>
</evidence>
<feature type="signal peptide" evidence="2">
    <location>
        <begin position="1"/>
        <end position="16"/>
    </location>
</feature>
<feature type="chain" id="PRO_5036165567" description="RxLR effector protein" evidence="2">
    <location>
        <begin position="17"/>
        <end position="71"/>
    </location>
</feature>
<dbReference type="EMBL" id="QXGC01011376">
    <property type="protein sequence ID" value="KAE9155425.1"/>
    <property type="molecule type" value="Genomic_DNA"/>
</dbReference>
<evidence type="ECO:0000313" key="3">
    <source>
        <dbReference type="EMBL" id="KAE8950592.1"/>
    </source>
</evidence>
<gene>
    <name evidence="7" type="ORF">PF004_g32741</name>
    <name evidence="8" type="ORF">PF005_g33217</name>
    <name evidence="6" type="ORF">PF006_g32553</name>
    <name evidence="5" type="ORF">PF007_g32672</name>
    <name evidence="4" type="ORF">PF010_g32817</name>
    <name evidence="3" type="ORF">PF011_g33191</name>
</gene>
<evidence type="ECO:0000313" key="11">
    <source>
        <dbReference type="Proteomes" id="UP000441208"/>
    </source>
</evidence>
<dbReference type="Proteomes" id="UP000488956">
    <property type="component" value="Unassembled WGS sequence"/>
</dbReference>
<organism evidence="6 10">
    <name type="scientific">Phytophthora fragariae</name>
    <dbReference type="NCBI Taxonomy" id="53985"/>
    <lineage>
        <taxon>Eukaryota</taxon>
        <taxon>Sar</taxon>
        <taxon>Stramenopiles</taxon>
        <taxon>Oomycota</taxon>
        <taxon>Peronosporomycetes</taxon>
        <taxon>Peronosporales</taxon>
        <taxon>Peronosporaceae</taxon>
        <taxon>Phytophthora</taxon>
    </lineage>
</organism>
<evidence type="ECO:0000256" key="2">
    <source>
        <dbReference type="SAM" id="SignalP"/>
    </source>
</evidence>
<evidence type="ECO:0000256" key="1">
    <source>
        <dbReference type="SAM" id="MobiDB-lite"/>
    </source>
</evidence>
<dbReference type="EMBL" id="QXFZ01009869">
    <property type="protein sequence ID" value="KAE9054300.1"/>
    <property type="molecule type" value="Genomic_DNA"/>
</dbReference>
<keyword evidence="9" id="KW-1185">Reference proteome</keyword>
<sequence>MHSSLQILFYLGCAAATFCNTQRLPTFAQSLRGPDKRRYLKPRPVNVGTFGPLQRTPTPTPGVCVGGLRNP</sequence>
<dbReference type="EMBL" id="QXGA01009188">
    <property type="protein sequence ID" value="KAE9056945.1"/>
    <property type="molecule type" value="Genomic_DNA"/>
</dbReference>
<feature type="region of interest" description="Disordered" evidence="1">
    <location>
        <begin position="38"/>
        <end position="71"/>
    </location>
</feature>
<dbReference type="EMBL" id="QXFX01010669">
    <property type="protein sequence ID" value="KAE9053677.1"/>
    <property type="molecule type" value="Genomic_DNA"/>
</dbReference>
<dbReference type="Proteomes" id="UP000433483">
    <property type="component" value="Unassembled WGS sequence"/>
</dbReference>
<dbReference type="Proteomes" id="UP000460718">
    <property type="component" value="Unassembled WGS sequence"/>
</dbReference>
<protein>
    <recommendedName>
        <fullName evidence="15">RxLR effector protein</fullName>
    </recommendedName>
</protein>
<evidence type="ECO:0000313" key="8">
    <source>
        <dbReference type="EMBL" id="KAE9156420.1"/>
    </source>
</evidence>
<dbReference type="Proteomes" id="UP000476176">
    <property type="component" value="Unassembled WGS sequence"/>
</dbReference>
<name>A0A6A3PLU9_9STRA</name>
<evidence type="ECO:0000313" key="12">
    <source>
        <dbReference type="Proteomes" id="UP000460718"/>
    </source>
</evidence>
<keyword evidence="2" id="KW-0732">Signal</keyword>
<dbReference type="Proteomes" id="UP000441208">
    <property type="component" value="Unassembled WGS sequence"/>
</dbReference>
<evidence type="ECO:0000313" key="7">
    <source>
        <dbReference type="EMBL" id="KAE9155425.1"/>
    </source>
</evidence>
<dbReference type="AlphaFoldDB" id="A0A6A3PLU9"/>
<dbReference type="Proteomes" id="UP000440732">
    <property type="component" value="Unassembled WGS sequence"/>
</dbReference>
<accession>A0A6A3PLU9</accession>
<comment type="caution">
    <text evidence="6">The sequence shown here is derived from an EMBL/GenBank/DDBJ whole genome shotgun (WGS) entry which is preliminary data.</text>
</comment>
<proteinExistence type="predicted"/>
<reference evidence="9 10" key="1">
    <citation type="submission" date="2018-08" db="EMBL/GenBank/DDBJ databases">
        <title>Genomic investigation of the strawberry pathogen Phytophthora fragariae indicates pathogenicity is determined by transcriptional variation in three key races.</title>
        <authorList>
            <person name="Adams T.M."/>
            <person name="Armitage A.D."/>
            <person name="Sobczyk M.K."/>
            <person name="Bates H.J."/>
            <person name="Dunwell J.M."/>
            <person name="Nellist C.F."/>
            <person name="Harrison R.J."/>
        </authorList>
    </citation>
    <scope>NUCLEOTIDE SEQUENCE [LARGE SCALE GENOMIC DNA]</scope>
    <source>
        <strain evidence="7 13">BC-23</strain>
        <strain evidence="8 9">NOV-27</strain>
        <strain evidence="6 10">NOV-5</strain>
        <strain evidence="5 11">NOV-71</strain>
        <strain evidence="4 14">ONT-3</strain>
        <strain evidence="3 12">SCRP245</strain>
    </source>
</reference>
<evidence type="ECO:0000313" key="10">
    <source>
        <dbReference type="Proteomes" id="UP000440732"/>
    </source>
</evidence>
<dbReference type="EMBL" id="QXFW01013026">
    <property type="protein sequence ID" value="KAE8950592.1"/>
    <property type="molecule type" value="Genomic_DNA"/>
</dbReference>
<dbReference type="EMBL" id="QXGB01010078">
    <property type="protein sequence ID" value="KAE9156420.1"/>
    <property type="molecule type" value="Genomic_DNA"/>
</dbReference>
<evidence type="ECO:0008006" key="15">
    <source>
        <dbReference type="Google" id="ProtNLM"/>
    </source>
</evidence>
<evidence type="ECO:0000313" key="4">
    <source>
        <dbReference type="EMBL" id="KAE9053677.1"/>
    </source>
</evidence>
<evidence type="ECO:0000313" key="9">
    <source>
        <dbReference type="Proteomes" id="UP000433483"/>
    </source>
</evidence>
<evidence type="ECO:0000313" key="6">
    <source>
        <dbReference type="EMBL" id="KAE9056945.1"/>
    </source>
</evidence>
<evidence type="ECO:0000313" key="5">
    <source>
        <dbReference type="EMBL" id="KAE9054300.1"/>
    </source>
</evidence>
<evidence type="ECO:0000313" key="13">
    <source>
        <dbReference type="Proteomes" id="UP000476176"/>
    </source>
</evidence>